<dbReference type="CDD" id="cd04301">
    <property type="entry name" value="NAT_SF"/>
    <property type="match status" value="1"/>
</dbReference>
<gene>
    <name evidence="4" type="ORF">EW145_g8462</name>
</gene>
<evidence type="ECO:0000259" key="3">
    <source>
        <dbReference type="PROSITE" id="PS51186"/>
    </source>
</evidence>
<dbReference type="FunFam" id="3.40.630.30:FF:000006">
    <property type="entry name" value="Putative n-alpha-acetyltransferase 50"/>
    <property type="match status" value="1"/>
</dbReference>
<evidence type="ECO:0000313" key="4">
    <source>
        <dbReference type="EMBL" id="THG93126.1"/>
    </source>
</evidence>
<dbReference type="GO" id="GO:0007064">
    <property type="term" value="P:mitotic sister chromatid cohesion"/>
    <property type="evidence" value="ECO:0007669"/>
    <property type="project" value="TreeGrafter"/>
</dbReference>
<dbReference type="Gene3D" id="3.40.630.30">
    <property type="match status" value="1"/>
</dbReference>
<dbReference type="PANTHER" id="PTHR42919:SF8">
    <property type="entry name" value="N-ALPHA-ACETYLTRANSFERASE 50"/>
    <property type="match status" value="1"/>
</dbReference>
<dbReference type="Pfam" id="PF00583">
    <property type="entry name" value="Acetyltransf_1"/>
    <property type="match status" value="1"/>
</dbReference>
<evidence type="ECO:0000256" key="2">
    <source>
        <dbReference type="ARBA" id="ARBA00023315"/>
    </source>
</evidence>
<evidence type="ECO:0000256" key="1">
    <source>
        <dbReference type="ARBA" id="ARBA00022679"/>
    </source>
</evidence>
<dbReference type="InterPro" id="IPR000182">
    <property type="entry name" value="GNAT_dom"/>
</dbReference>
<dbReference type="PROSITE" id="PS51186">
    <property type="entry name" value="GNAT"/>
    <property type="match status" value="1"/>
</dbReference>
<dbReference type="Proteomes" id="UP000308199">
    <property type="component" value="Unassembled WGS sequence"/>
</dbReference>
<organism evidence="4 5">
    <name type="scientific">Phellinidium pouzarii</name>
    <dbReference type="NCBI Taxonomy" id="167371"/>
    <lineage>
        <taxon>Eukaryota</taxon>
        <taxon>Fungi</taxon>
        <taxon>Dikarya</taxon>
        <taxon>Basidiomycota</taxon>
        <taxon>Agaricomycotina</taxon>
        <taxon>Agaricomycetes</taxon>
        <taxon>Hymenochaetales</taxon>
        <taxon>Hymenochaetaceae</taxon>
        <taxon>Phellinidium</taxon>
    </lineage>
</organism>
<name>A0A4S4K5T6_9AGAM</name>
<evidence type="ECO:0000313" key="5">
    <source>
        <dbReference type="Proteomes" id="UP000308199"/>
    </source>
</evidence>
<dbReference type="PANTHER" id="PTHR42919">
    <property type="entry name" value="N-ALPHA-ACETYLTRANSFERASE"/>
    <property type="match status" value="1"/>
</dbReference>
<dbReference type="EMBL" id="SGPK01001390">
    <property type="protein sequence ID" value="THG93126.1"/>
    <property type="molecule type" value="Genomic_DNA"/>
</dbReference>
<reference evidence="4 5" key="1">
    <citation type="submission" date="2019-02" db="EMBL/GenBank/DDBJ databases">
        <title>Genome sequencing of the rare red list fungi Phellinidium pouzarii.</title>
        <authorList>
            <person name="Buettner E."/>
            <person name="Kellner H."/>
        </authorList>
    </citation>
    <scope>NUCLEOTIDE SEQUENCE [LARGE SCALE GENOMIC DNA]</scope>
    <source>
        <strain evidence="4 5">DSM 108285</strain>
    </source>
</reference>
<dbReference type="GO" id="GO:0031415">
    <property type="term" value="C:NatA complex"/>
    <property type="evidence" value="ECO:0007669"/>
    <property type="project" value="TreeGrafter"/>
</dbReference>
<dbReference type="AlphaFoldDB" id="A0A4S4K5T6"/>
<dbReference type="GO" id="GO:0016747">
    <property type="term" value="F:acyltransferase activity, transferring groups other than amino-acyl groups"/>
    <property type="evidence" value="ECO:0007669"/>
    <property type="project" value="InterPro"/>
</dbReference>
<feature type="domain" description="N-acetyltransferase" evidence="3">
    <location>
        <begin position="14"/>
        <end position="167"/>
    </location>
</feature>
<proteinExistence type="predicted"/>
<dbReference type="SUPFAM" id="SSF55729">
    <property type="entry name" value="Acyl-CoA N-acyltransferases (Nat)"/>
    <property type="match status" value="1"/>
</dbReference>
<sequence>MSPTTSQGRPAERISFFSVNANNLGTVRVLNSTLFPVNYSDRFYRDILLPDVEDFCKIVYMNDVPVGTTCCRLERQDDKAKLYLMTMGILAPYRSRNVGSKTLKHITDAARASRKPKISSIYLHVQTSNAEAKRFYERHGFAEIGVAKDYYKKLEPRDAWILEFKVHPDEEGERVEL</sequence>
<dbReference type="InterPro" id="IPR016181">
    <property type="entry name" value="Acyl_CoA_acyltransferase"/>
</dbReference>
<keyword evidence="1" id="KW-0808">Transferase</keyword>
<comment type="caution">
    <text evidence="4">The sequence shown here is derived from an EMBL/GenBank/DDBJ whole genome shotgun (WGS) entry which is preliminary data.</text>
</comment>
<dbReference type="OrthoDB" id="47374at2759"/>
<protein>
    <recommendedName>
        <fullName evidence="3">N-acetyltransferase domain-containing protein</fullName>
    </recommendedName>
</protein>
<keyword evidence="2" id="KW-0012">Acyltransferase</keyword>
<accession>A0A4S4K5T6</accession>
<dbReference type="InterPro" id="IPR051556">
    <property type="entry name" value="N-term/lysine_N-AcTrnsfr"/>
</dbReference>
<keyword evidence="5" id="KW-1185">Reference proteome</keyword>